<dbReference type="OrthoDB" id="3837807at2"/>
<evidence type="ECO:0008006" key="5">
    <source>
        <dbReference type="Google" id="ProtNLM"/>
    </source>
</evidence>
<name>A0A5M3WXB1_9ACTN</name>
<proteinExistence type="predicted"/>
<gene>
    <name evidence="3" type="ORF">Amac_076920</name>
</gene>
<protein>
    <recommendedName>
        <fullName evidence="5">Butirosin biosynthesis protein H N-terminal domain-containing protein</fullName>
    </recommendedName>
</protein>
<dbReference type="EMBL" id="BLAE01000054">
    <property type="protein sequence ID" value="GES14095.1"/>
    <property type="molecule type" value="Genomic_DNA"/>
</dbReference>
<dbReference type="AlphaFoldDB" id="A0A5M3WXB1"/>
<feature type="domain" description="Butirosin biosynthesis protein H N-terminal" evidence="1">
    <location>
        <begin position="56"/>
        <end position="189"/>
    </location>
</feature>
<dbReference type="Pfam" id="PF16169">
    <property type="entry name" value="DUF4872"/>
    <property type="match status" value="1"/>
</dbReference>
<reference evidence="3 4" key="1">
    <citation type="submission" date="2019-10" db="EMBL/GenBank/DDBJ databases">
        <title>Whole genome shotgun sequence of Acrocarpospora macrocephala NBRC 16266.</title>
        <authorList>
            <person name="Ichikawa N."/>
            <person name="Kimura A."/>
            <person name="Kitahashi Y."/>
            <person name="Komaki H."/>
            <person name="Oguchi A."/>
        </authorList>
    </citation>
    <scope>NUCLEOTIDE SEQUENCE [LARGE SCALE GENOMIC DNA]</scope>
    <source>
        <strain evidence="3 4">NBRC 16266</strain>
    </source>
</reference>
<evidence type="ECO:0000313" key="3">
    <source>
        <dbReference type="EMBL" id="GES14095.1"/>
    </source>
</evidence>
<dbReference type="RefSeq" id="WP_155359294.1">
    <property type="nucleotide sequence ID" value="NZ_BAAAHL010000062.1"/>
</dbReference>
<evidence type="ECO:0000259" key="1">
    <source>
        <dbReference type="Pfam" id="PF14399"/>
    </source>
</evidence>
<organism evidence="3 4">
    <name type="scientific">Acrocarpospora macrocephala</name>
    <dbReference type="NCBI Taxonomy" id="150177"/>
    <lineage>
        <taxon>Bacteria</taxon>
        <taxon>Bacillati</taxon>
        <taxon>Actinomycetota</taxon>
        <taxon>Actinomycetes</taxon>
        <taxon>Streptosporangiales</taxon>
        <taxon>Streptosporangiaceae</taxon>
        <taxon>Acrocarpospora</taxon>
    </lineage>
</organism>
<sequence length="429" mass="46527">MTEGKTFKRRVRERMARTGEAYTTARRHVLGAAKPPVDPAILRGYPATGGGVHHDSALLGRVLRQAGVVAPHSGEPYSEAMLAGLGGGIGFLYAIFEYTEMTTMTIVTQHHPEPFIPAALTRAGIGYEIRQTGSAKIAERHLREVLGDGRAAICRVDRHALPWHPGLPFGDGYEIAVIGLDGDTVYVDDERTTPERIPLSALETAWARHRKGKHHLLALQPSTPSSIQDAIREAIATTIAHLTGPVLNNYFDVNMGLSGMRRLVEQLGDTTGKKGWSARFATPGALFSALARLHVCLEIEYGSPGATRPIYADFLDEAAPLIDPRLTEAATLYRQSATAWSTLASTALTPLIPQLPRFAEILEEYMTLQVTQGSTATPQLAALATESFDLATKAEPLTNEERTDLFTQLADHAAQALTLEGRAITVLRD</sequence>
<keyword evidence="4" id="KW-1185">Reference proteome</keyword>
<evidence type="ECO:0000313" key="4">
    <source>
        <dbReference type="Proteomes" id="UP000331127"/>
    </source>
</evidence>
<dbReference type="Pfam" id="PF14399">
    <property type="entry name" value="BtrH_N"/>
    <property type="match status" value="1"/>
</dbReference>
<dbReference type="InterPro" id="IPR032369">
    <property type="entry name" value="DUF4872"/>
</dbReference>
<evidence type="ECO:0000259" key="2">
    <source>
        <dbReference type="Pfam" id="PF16169"/>
    </source>
</evidence>
<feature type="domain" description="DUF4872" evidence="2">
    <location>
        <begin position="214"/>
        <end position="347"/>
    </location>
</feature>
<comment type="caution">
    <text evidence="3">The sequence shown here is derived from an EMBL/GenBank/DDBJ whole genome shotgun (WGS) entry which is preliminary data.</text>
</comment>
<dbReference type="Proteomes" id="UP000331127">
    <property type="component" value="Unassembled WGS sequence"/>
</dbReference>
<accession>A0A5M3WXB1</accession>
<dbReference type="InterPro" id="IPR026935">
    <property type="entry name" value="BtrH_N"/>
</dbReference>